<gene>
    <name evidence="10" type="ORF">PPENT_87.1.T0550147</name>
</gene>
<evidence type="ECO:0000256" key="5">
    <source>
        <dbReference type="ARBA" id="ARBA00022737"/>
    </source>
</evidence>
<dbReference type="Pfam" id="PF18808">
    <property type="entry name" value="Importin_rep_4"/>
    <property type="match status" value="1"/>
</dbReference>
<sequence length="1409" mass="159998">MFTNLRSTDNTIRQQAEQELYAQVAANPIAILEQFLIAMQNKEDTEFVSILLSKTIFENEENISKLEWSHVEAVLKFCVSELKQENKISHLKRMCDLAVKGLLKFTKYDEMIMLLFEIGRSAQTLNQKLATMYYIEIMCEFALCDEQLIKHSQQLNEIFSAFLNDQSPQVRAATCQGISSFLVSIEEESLLNRFSNNAVVLLQQFAQVMQVDQEASVQALQSINELLENHPKFMKNLYGELLNIYTQLLGSQSTVSLKKAALHGLQTLCQIAPAFIRKSEQFKTQSNLMIMKMLTEVDRKDWENTFDDNCLQLNDLSSVAEDCLGKMVRDLGVKYLLPIFVPLIMQALRSPVINEQHAGLIAMATLSDKAAEHFQNELPSIMELILPLSQSQNKLIIYDLLTCLASLCQEFTPKIQINYGSQILQLIVTCMQQKISQKIQYISIACLVDFTRELVEDKEAAKNVLTPVSTFLIEQLYSVIQTNLTGSIDQQQQQILEQALSAFSALATSLQEHFTQYYDQMMPYMMQMMQTVTVNEVKSLLLECIGCFLVSISTTRKEQCKTDSNQLVTHFIQQQNKMESDDPAHTSIFFFYTQVATALRCEFGQYLDAIFPLVERAMRLDVGFSINSQAEGKNITKVKLDLKFLGMKSLSLNTSALEQKVEGAHTLVNLAEQCGKSFYPYITKTIVLMKEFINYKHSSQIQKSMAKCSEYLIAACTLETDMAQVLIQVTEQHAGLIAMATLSDKAAEHFQNELPSIMELILPLSQSQNKLIIYDLLTCLASLCQEFTPKIQINYGSQILQLIVTCMQQKISQKIQYISIACLVDFTRELVEDKEAAKNVLTPVSTFLIEQLYSVIQTNLTGSIDQQQQQILEQALSAFSALATSLQEHFTQYYDQMMPYMMQMMQTVTVNEVKSLLLECIGCFLVSISTTRKEQCKTDSNQLVTHFIQQQNKMESDDPAHTSIFFFYTQVATALRCEFGQYLDAIFPLVERAMRLDVGFSINSQAEGKNITKVKLDLKFLGMKSLSLNTSALEQKVEGAHTLVNLAEQCGKSFYPYITKTIVLMKEFINYKHSSQIQKSMAKCSEYLIAACTLETDMAQVLIQVTPMLITEFTMFLNSKSYDRAAEIAEVLANCLNQVKAPILDSTIIDSMYQTCNKALTAIVKTKESITYEDEEQFEADCEEIDSLLDHITNIATELISNHKCESIQTMMPTYYSFLNTKSTKSQTINSIAFFNIVLPLCNESVFQQAQNEILKCYSTFSKTADLEMKQNLLFGYGNIAKRLPTLDTTQIIELAQTIIEQPDCKHVDKVASYETALTTLGKVAMYCNIPQKEQLLNKFLDSLPHEYQDSQETHLMFIKEVQNNNPTLIQFKDIVIQTLNRIKTQDCNNPENELLCDEGRKLISQLLC</sequence>
<keyword evidence="5" id="KW-0677">Repeat</keyword>
<dbReference type="Pfam" id="PF25574">
    <property type="entry name" value="TPR_IMB1"/>
    <property type="match status" value="2"/>
</dbReference>
<dbReference type="GO" id="GO:0005634">
    <property type="term" value="C:nucleus"/>
    <property type="evidence" value="ECO:0007669"/>
    <property type="project" value="UniProtKB-SubCell"/>
</dbReference>
<dbReference type="InterPro" id="IPR058584">
    <property type="entry name" value="IMB1_TNPO1-like_TPR"/>
</dbReference>
<dbReference type="GO" id="GO:0005737">
    <property type="term" value="C:cytoplasm"/>
    <property type="evidence" value="ECO:0007669"/>
    <property type="project" value="UniProtKB-SubCell"/>
</dbReference>
<evidence type="ECO:0000256" key="7">
    <source>
        <dbReference type="ARBA" id="ARBA00023242"/>
    </source>
</evidence>
<feature type="domain" description="Importin subunit beta-1/Transportin-1-like TPR repeats" evidence="8">
    <location>
        <begin position="865"/>
        <end position="997"/>
    </location>
</feature>
<evidence type="ECO:0000259" key="9">
    <source>
        <dbReference type="Pfam" id="PF25780"/>
    </source>
</evidence>
<dbReference type="Pfam" id="PF25780">
    <property type="entry name" value="TPR_IPO5"/>
    <property type="match status" value="1"/>
</dbReference>
<evidence type="ECO:0000256" key="1">
    <source>
        <dbReference type="ARBA" id="ARBA00004123"/>
    </source>
</evidence>
<dbReference type="PANTHER" id="PTHR10527">
    <property type="entry name" value="IMPORTIN BETA"/>
    <property type="match status" value="1"/>
</dbReference>
<dbReference type="GO" id="GO:0006606">
    <property type="term" value="P:protein import into nucleus"/>
    <property type="evidence" value="ECO:0007669"/>
    <property type="project" value="InterPro"/>
</dbReference>
<keyword evidence="3" id="KW-0813">Transport</keyword>
<feature type="domain" description="Importin subunit beta-1/Transportin-1-like TPR repeats" evidence="8">
    <location>
        <begin position="489"/>
        <end position="621"/>
    </location>
</feature>
<evidence type="ECO:0000256" key="4">
    <source>
        <dbReference type="ARBA" id="ARBA00022490"/>
    </source>
</evidence>
<feature type="domain" description="IPO4/5-like TPR repeats" evidence="9">
    <location>
        <begin position="110"/>
        <end position="241"/>
    </location>
</feature>
<keyword evidence="6" id="KW-0653">Protein transport</keyword>
<dbReference type="Proteomes" id="UP000689195">
    <property type="component" value="Unassembled WGS sequence"/>
</dbReference>
<accession>A0A8S1V417</accession>
<keyword evidence="7" id="KW-0539">Nucleus</keyword>
<evidence type="ECO:0000259" key="8">
    <source>
        <dbReference type="Pfam" id="PF25574"/>
    </source>
</evidence>
<keyword evidence="4" id="KW-0963">Cytoplasm</keyword>
<dbReference type="EMBL" id="CAJJDO010000055">
    <property type="protein sequence ID" value="CAD8171681.1"/>
    <property type="molecule type" value="Genomic_DNA"/>
</dbReference>
<evidence type="ECO:0000313" key="10">
    <source>
        <dbReference type="EMBL" id="CAD8171681.1"/>
    </source>
</evidence>
<evidence type="ECO:0000256" key="3">
    <source>
        <dbReference type="ARBA" id="ARBA00022448"/>
    </source>
</evidence>
<organism evidence="10 11">
    <name type="scientific">Paramecium pentaurelia</name>
    <dbReference type="NCBI Taxonomy" id="43138"/>
    <lineage>
        <taxon>Eukaryota</taxon>
        <taxon>Sar</taxon>
        <taxon>Alveolata</taxon>
        <taxon>Ciliophora</taxon>
        <taxon>Intramacronucleata</taxon>
        <taxon>Oligohymenophorea</taxon>
        <taxon>Peniculida</taxon>
        <taxon>Parameciidae</taxon>
        <taxon>Paramecium</taxon>
    </lineage>
</organism>
<comment type="caution">
    <text evidence="10">The sequence shown here is derived from an EMBL/GenBank/DDBJ whole genome shotgun (WGS) entry which is preliminary data.</text>
</comment>
<evidence type="ECO:0000256" key="6">
    <source>
        <dbReference type="ARBA" id="ARBA00022927"/>
    </source>
</evidence>
<comment type="subcellular location">
    <subcellularLocation>
        <location evidence="2">Cytoplasm</location>
    </subcellularLocation>
    <subcellularLocation>
        <location evidence="1">Nucleus</location>
    </subcellularLocation>
</comment>
<protein>
    <submittedName>
        <fullName evidence="10">Uncharacterized protein</fullName>
    </submittedName>
</protein>
<reference evidence="10" key="1">
    <citation type="submission" date="2021-01" db="EMBL/GenBank/DDBJ databases">
        <authorList>
            <consortium name="Genoscope - CEA"/>
            <person name="William W."/>
        </authorList>
    </citation>
    <scope>NUCLEOTIDE SEQUENCE</scope>
</reference>
<evidence type="ECO:0000256" key="2">
    <source>
        <dbReference type="ARBA" id="ARBA00004496"/>
    </source>
</evidence>
<name>A0A8S1V417_9CILI</name>
<dbReference type="InterPro" id="IPR041653">
    <property type="entry name" value="Importin_rep_4"/>
</dbReference>
<evidence type="ECO:0000313" key="11">
    <source>
        <dbReference type="Proteomes" id="UP000689195"/>
    </source>
</evidence>
<dbReference type="InterPro" id="IPR040122">
    <property type="entry name" value="Importin_beta"/>
</dbReference>
<proteinExistence type="predicted"/>
<keyword evidence="11" id="KW-1185">Reference proteome</keyword>
<dbReference type="OrthoDB" id="296539at2759"/>
<dbReference type="InterPro" id="IPR057672">
    <property type="entry name" value="TPR_IPO4/5"/>
</dbReference>